<protein>
    <recommendedName>
        <fullName evidence="11">Polygalacturonase</fullName>
    </recommendedName>
</protein>
<dbReference type="STRING" id="3983.A0A2C9V0Q4"/>
<keyword evidence="3" id="KW-0134">Cell wall</keyword>
<proteinExistence type="inferred from homology"/>
<dbReference type="GO" id="GO:0004650">
    <property type="term" value="F:polygalacturonase activity"/>
    <property type="evidence" value="ECO:0007669"/>
    <property type="project" value="InterPro"/>
</dbReference>
<feature type="active site" evidence="8">
    <location>
        <position position="223"/>
    </location>
</feature>
<dbReference type="InterPro" id="IPR000743">
    <property type="entry name" value="Glyco_hydro_28"/>
</dbReference>
<evidence type="ECO:0000256" key="7">
    <source>
        <dbReference type="ARBA" id="ARBA00023316"/>
    </source>
</evidence>
<dbReference type="Gene3D" id="2.160.20.10">
    <property type="entry name" value="Single-stranded right-handed beta-helix, Pectin lyase-like"/>
    <property type="match status" value="1"/>
</dbReference>
<dbReference type="AlphaFoldDB" id="A0A2C9V0Q4"/>
<evidence type="ECO:0000256" key="2">
    <source>
        <dbReference type="ARBA" id="ARBA00008834"/>
    </source>
</evidence>
<keyword evidence="4" id="KW-0964">Secreted</keyword>
<sequence length="358" mass="38917">MFIVVSSKNYNVLSYGAVGNGNNDDTQAFIKAWTDTCKDSDRPVMLIPKGKTFLVHPVTFAGPCKSSQVDVQLSGNVIAPNDPNAWKGLDFGKWLTFQYVDGLTVSGDGLLDGRGKGWWDISCKYNPGKILRFENCNNVKTTRIRTVQSGGVHLVYFGCQGVEVTSVNINAPDESPNTDGIRLSHSTSVSITDSIIGTGDDCIAMLDRSYNISITRVNCGPGHGISIGSLGGNGDEVDLENITISHINFYNTTNGARIKTWPAGKGQVRNVEFSNIKFKEVENPIIIDQHYVRYHELSGTSKTDMAMNFDCSENVPCKNISLKNIELRTASSVQSVSSNCNNAFGSAEGKVVPKPCLR</sequence>
<evidence type="ECO:0000313" key="10">
    <source>
        <dbReference type="EMBL" id="OAY36859.1"/>
    </source>
</evidence>
<evidence type="ECO:0008006" key="11">
    <source>
        <dbReference type="Google" id="ProtNLM"/>
    </source>
</evidence>
<evidence type="ECO:0000256" key="1">
    <source>
        <dbReference type="ARBA" id="ARBA00004191"/>
    </source>
</evidence>
<comment type="similarity">
    <text evidence="2 9">Belongs to the glycosyl hydrolase 28 family.</text>
</comment>
<gene>
    <name evidence="10" type="ORF">MANES_11G054800</name>
</gene>
<dbReference type="SUPFAM" id="SSF51126">
    <property type="entry name" value="Pectin lyase-like"/>
    <property type="match status" value="1"/>
</dbReference>
<evidence type="ECO:0000256" key="8">
    <source>
        <dbReference type="PROSITE-ProRule" id="PRU10052"/>
    </source>
</evidence>
<dbReference type="Pfam" id="PF00295">
    <property type="entry name" value="Glyco_hydro_28"/>
    <property type="match status" value="1"/>
</dbReference>
<dbReference type="PROSITE" id="PS00502">
    <property type="entry name" value="POLYGALACTURONASE"/>
    <property type="match status" value="1"/>
</dbReference>
<dbReference type="PANTHER" id="PTHR31375">
    <property type="match status" value="1"/>
</dbReference>
<dbReference type="InterPro" id="IPR011050">
    <property type="entry name" value="Pectin_lyase_fold/virulence"/>
</dbReference>
<reference evidence="10" key="1">
    <citation type="submission" date="2016-02" db="EMBL/GenBank/DDBJ databases">
        <title>WGS assembly of Manihot esculenta.</title>
        <authorList>
            <person name="Bredeson J.V."/>
            <person name="Prochnik S.E."/>
            <person name="Lyons J.B."/>
            <person name="Schmutz J."/>
            <person name="Grimwood J."/>
            <person name="Vrebalov J."/>
            <person name="Bart R.S."/>
            <person name="Amuge T."/>
            <person name="Ferguson M.E."/>
            <person name="Green R."/>
            <person name="Putnam N."/>
            <person name="Stites J."/>
            <person name="Rounsley S."/>
            <person name="Rokhsar D.S."/>
        </authorList>
    </citation>
    <scope>NUCLEOTIDE SEQUENCE [LARGE SCALE GENOMIC DNA]</scope>
    <source>
        <tissue evidence="10">Leaf</tissue>
    </source>
</reference>
<accession>A0A2C9V0Q4</accession>
<comment type="subcellular location">
    <subcellularLocation>
        <location evidence="1">Secreted</location>
        <location evidence="1">Cell wall</location>
    </subcellularLocation>
</comment>
<dbReference type="EMBL" id="CM004397">
    <property type="protein sequence ID" value="OAY36859.1"/>
    <property type="molecule type" value="Genomic_DNA"/>
</dbReference>
<evidence type="ECO:0000256" key="3">
    <source>
        <dbReference type="ARBA" id="ARBA00022512"/>
    </source>
</evidence>
<evidence type="ECO:0000256" key="5">
    <source>
        <dbReference type="ARBA" id="ARBA00022801"/>
    </source>
</evidence>
<evidence type="ECO:0000256" key="9">
    <source>
        <dbReference type="RuleBase" id="RU361169"/>
    </source>
</evidence>
<evidence type="ECO:0000256" key="6">
    <source>
        <dbReference type="ARBA" id="ARBA00023295"/>
    </source>
</evidence>
<dbReference type="GO" id="GO:0005975">
    <property type="term" value="P:carbohydrate metabolic process"/>
    <property type="evidence" value="ECO:0007669"/>
    <property type="project" value="InterPro"/>
</dbReference>
<keyword evidence="5 9" id="KW-0378">Hydrolase</keyword>
<organism evidence="10">
    <name type="scientific">Manihot esculenta</name>
    <name type="common">Cassava</name>
    <name type="synonym">Jatropha manihot</name>
    <dbReference type="NCBI Taxonomy" id="3983"/>
    <lineage>
        <taxon>Eukaryota</taxon>
        <taxon>Viridiplantae</taxon>
        <taxon>Streptophyta</taxon>
        <taxon>Embryophyta</taxon>
        <taxon>Tracheophyta</taxon>
        <taxon>Spermatophyta</taxon>
        <taxon>Magnoliopsida</taxon>
        <taxon>eudicotyledons</taxon>
        <taxon>Gunneridae</taxon>
        <taxon>Pentapetalae</taxon>
        <taxon>rosids</taxon>
        <taxon>fabids</taxon>
        <taxon>Malpighiales</taxon>
        <taxon>Euphorbiaceae</taxon>
        <taxon>Crotonoideae</taxon>
        <taxon>Manihoteae</taxon>
        <taxon>Manihot</taxon>
    </lineage>
</organism>
<evidence type="ECO:0000256" key="4">
    <source>
        <dbReference type="ARBA" id="ARBA00022525"/>
    </source>
</evidence>
<dbReference type="InterPro" id="IPR012334">
    <property type="entry name" value="Pectin_lyas_fold"/>
</dbReference>
<keyword evidence="7" id="KW-0961">Cell wall biogenesis/degradation</keyword>
<name>A0A2C9V0Q4_MANES</name>
<keyword evidence="6 9" id="KW-0326">Glycosidase</keyword>
<dbReference type="GO" id="GO:0071555">
    <property type="term" value="P:cell wall organization"/>
    <property type="evidence" value="ECO:0007669"/>
    <property type="project" value="UniProtKB-KW"/>
</dbReference>